<dbReference type="InterPro" id="IPR037185">
    <property type="entry name" value="EmrE-like"/>
</dbReference>
<dbReference type="SUPFAM" id="SSF103481">
    <property type="entry name" value="Multidrug resistance efflux transporter EmrE"/>
    <property type="match status" value="2"/>
</dbReference>
<feature type="transmembrane region" description="Helical" evidence="5">
    <location>
        <begin position="90"/>
        <end position="112"/>
    </location>
</feature>
<dbReference type="AlphaFoldDB" id="A0A367XJG7"/>
<feature type="transmembrane region" description="Helical" evidence="5">
    <location>
        <begin position="33"/>
        <end position="51"/>
    </location>
</feature>
<comment type="subcellular location">
    <subcellularLocation>
        <location evidence="1">Membrane</location>
        <topology evidence="1">Multi-pass membrane protein</topology>
    </subcellularLocation>
</comment>
<dbReference type="PANTHER" id="PTHR32322:SF9">
    <property type="entry name" value="AMINO-ACID METABOLITE EFFLUX PUMP-RELATED"/>
    <property type="match status" value="1"/>
</dbReference>
<organism evidence="7 8">
    <name type="scientific">Thalassospira profundimaris</name>
    <dbReference type="NCBI Taxonomy" id="502049"/>
    <lineage>
        <taxon>Bacteria</taxon>
        <taxon>Pseudomonadati</taxon>
        <taxon>Pseudomonadota</taxon>
        <taxon>Alphaproteobacteria</taxon>
        <taxon>Rhodospirillales</taxon>
        <taxon>Thalassospiraceae</taxon>
        <taxon>Thalassospira</taxon>
    </lineage>
</organism>
<evidence type="ECO:0000256" key="5">
    <source>
        <dbReference type="SAM" id="Phobius"/>
    </source>
</evidence>
<dbReference type="InterPro" id="IPR050638">
    <property type="entry name" value="AA-Vitamin_Transporters"/>
</dbReference>
<feature type="domain" description="EamA" evidence="6">
    <location>
        <begin position="7"/>
        <end position="138"/>
    </location>
</feature>
<gene>
    <name evidence="7" type="ORF">TH25_04695</name>
</gene>
<feature type="transmembrane region" description="Helical" evidence="5">
    <location>
        <begin position="211"/>
        <end position="232"/>
    </location>
</feature>
<reference evidence="7 8" key="1">
    <citation type="submission" date="2014-07" db="EMBL/GenBank/DDBJ databases">
        <title>Draft genome sequence of Thalassospira profundimaris S25-3-2.</title>
        <authorList>
            <person name="Lai Q."/>
            <person name="Shao Z."/>
        </authorList>
    </citation>
    <scope>NUCLEOTIDE SEQUENCE [LARGE SCALE GENOMIC DNA]</scope>
    <source>
        <strain evidence="7 8">S25-3-2</strain>
    </source>
</reference>
<evidence type="ECO:0000256" key="4">
    <source>
        <dbReference type="ARBA" id="ARBA00023136"/>
    </source>
</evidence>
<feature type="transmembrane region" description="Helical" evidence="5">
    <location>
        <begin position="124"/>
        <end position="144"/>
    </location>
</feature>
<evidence type="ECO:0000259" key="6">
    <source>
        <dbReference type="Pfam" id="PF00892"/>
    </source>
</evidence>
<name>A0A367XJG7_9PROT</name>
<feature type="transmembrane region" description="Helical" evidence="5">
    <location>
        <begin position="244"/>
        <end position="263"/>
    </location>
</feature>
<dbReference type="Proteomes" id="UP000252517">
    <property type="component" value="Unassembled WGS sequence"/>
</dbReference>
<comment type="caution">
    <text evidence="7">The sequence shown here is derived from an EMBL/GenBank/DDBJ whole genome shotgun (WGS) entry which is preliminary data.</text>
</comment>
<sequence>MDGLSWVLLITLSILWGGSFFFTEIALRAVPPFTLVLARVALATAILWLAIGLRGVSIPRAPMLWPSFLIMGILNNVIPFSLIVWSQTHIASGLAAILNATTPLFTLIIAHIATDTEKLTWRKITGVITGFMGVVIVTGLSAATSLSLSAIAPLAVLGAAFSYGCAGVFGRRFKSVPPIVTAAGQTTGSSIVLAPIALLVDKPWQLAMPGLPAWLAVLGIASISTALAYILYFKLLNRAGASNLLLVTFLIPVSAILLGVAFLGEQLHMTDIVGMMVIGLGLAIIDGRPLAWLFNSARKSPSATPSRRIK</sequence>
<evidence type="ECO:0000256" key="2">
    <source>
        <dbReference type="ARBA" id="ARBA00022692"/>
    </source>
</evidence>
<protein>
    <submittedName>
        <fullName evidence="7">ABC transporter permease</fullName>
    </submittedName>
</protein>
<dbReference type="EMBL" id="JPWH01000002">
    <property type="protein sequence ID" value="RCK53797.1"/>
    <property type="molecule type" value="Genomic_DNA"/>
</dbReference>
<keyword evidence="2 5" id="KW-0812">Transmembrane</keyword>
<accession>A0A367XJG7</accession>
<feature type="transmembrane region" description="Helical" evidence="5">
    <location>
        <begin position="63"/>
        <end position="84"/>
    </location>
</feature>
<feature type="transmembrane region" description="Helical" evidence="5">
    <location>
        <begin position="7"/>
        <end position="27"/>
    </location>
</feature>
<proteinExistence type="predicted"/>
<evidence type="ECO:0000256" key="3">
    <source>
        <dbReference type="ARBA" id="ARBA00022989"/>
    </source>
</evidence>
<feature type="transmembrane region" description="Helical" evidence="5">
    <location>
        <begin position="176"/>
        <end position="199"/>
    </location>
</feature>
<dbReference type="InterPro" id="IPR000620">
    <property type="entry name" value="EamA_dom"/>
</dbReference>
<keyword evidence="4 5" id="KW-0472">Membrane</keyword>
<evidence type="ECO:0000313" key="8">
    <source>
        <dbReference type="Proteomes" id="UP000252517"/>
    </source>
</evidence>
<dbReference type="Pfam" id="PF00892">
    <property type="entry name" value="EamA"/>
    <property type="match status" value="2"/>
</dbReference>
<evidence type="ECO:0000256" key="1">
    <source>
        <dbReference type="ARBA" id="ARBA00004141"/>
    </source>
</evidence>
<feature type="domain" description="EamA" evidence="6">
    <location>
        <begin position="153"/>
        <end position="285"/>
    </location>
</feature>
<feature type="transmembrane region" description="Helical" evidence="5">
    <location>
        <begin position="275"/>
        <end position="294"/>
    </location>
</feature>
<dbReference type="GO" id="GO:0016020">
    <property type="term" value="C:membrane"/>
    <property type="evidence" value="ECO:0007669"/>
    <property type="project" value="UniProtKB-SubCell"/>
</dbReference>
<evidence type="ECO:0000313" key="7">
    <source>
        <dbReference type="EMBL" id="RCK53797.1"/>
    </source>
</evidence>
<keyword evidence="3 5" id="KW-1133">Transmembrane helix</keyword>
<feature type="transmembrane region" description="Helical" evidence="5">
    <location>
        <begin position="150"/>
        <end position="169"/>
    </location>
</feature>
<dbReference type="PANTHER" id="PTHR32322">
    <property type="entry name" value="INNER MEMBRANE TRANSPORTER"/>
    <property type="match status" value="1"/>
</dbReference>